<keyword evidence="2" id="KW-0539">Nucleus</keyword>
<organism evidence="7 8">
    <name type="scientific">Spizellomyces punctatus (strain DAOM BR117)</name>
    <dbReference type="NCBI Taxonomy" id="645134"/>
    <lineage>
        <taxon>Eukaryota</taxon>
        <taxon>Fungi</taxon>
        <taxon>Fungi incertae sedis</taxon>
        <taxon>Chytridiomycota</taxon>
        <taxon>Chytridiomycota incertae sedis</taxon>
        <taxon>Chytridiomycetes</taxon>
        <taxon>Spizellomycetales</taxon>
        <taxon>Spizellomycetaceae</taxon>
        <taxon>Spizellomyces</taxon>
    </lineage>
</organism>
<dbReference type="Proteomes" id="UP000053201">
    <property type="component" value="Unassembled WGS sequence"/>
</dbReference>
<sequence>MPSKRKSSQFSEQAVKQQQLQQELHQAVAFSLSAFDNDSSTVEASSSQYFAVVAQGVDAFRLRIWDTRTSSLAAEHVVPAGVTCTAVAWGSVGEGVDGAEKKKKRRRSGAAASQSHKVVAIGLSTGEVQLYSLAHGKVVRTLAGAHTASVSDFAFAGDGVKGYSGGVDGIVVEWDVRTGTELGRFVSDGKPVRRVRVSHDCTRLISAGHAIKLWNIGTREVIRTYPGHASEVIRIQFSPSDSFCVTAAEDDRHISVWDTGLEGTSDHVTSLTMDSAPTNIAISGGNQVLALTEEGIVYLWDKVDQKDGTTPVKKKKKQSNLARPAQGVLSIVSSSDKDAKERLPILTATFSDEKILFARGNVVKPIFERVEYLSDEGKIIEKTTLSRKPVTSLLIDEEALVDQAQKDLKTRYKEDDVLVLGAADLPADSNTMMADPDMLTRDEQAALKEPTLEERLSALVVTPASEAKPGKPARPPTANSLHQMLSQAIHTNDVQLLEQALQVHDTNMIVATVRRLPPSQVLPLLDQLMLRLQRRPNRARELIEWVRAVVLVHAGYLMSVPNLAANLGALYQTIDSRASVFQKLLRLSGRLDLVVSQIALRNHAGANGEVQEDEALVVYDEEDEEEEDGDEDAVDGMDVEEVSDFEDEEEDDDESDYDDNDDEEASDNPEGEGSEDGDGL</sequence>
<dbReference type="SMART" id="SM00320">
    <property type="entry name" value="WD40"/>
    <property type="match status" value="4"/>
</dbReference>
<evidence type="ECO:0000256" key="1">
    <source>
        <dbReference type="ARBA" id="ARBA00004123"/>
    </source>
</evidence>
<dbReference type="FunCoup" id="A0A0L0HMK1">
    <property type="interactions" value="542"/>
</dbReference>
<dbReference type="GO" id="GO:0000462">
    <property type="term" value="P:maturation of SSU-rRNA from tricistronic rRNA transcript (SSU-rRNA, 5.8S rRNA, LSU-rRNA)"/>
    <property type="evidence" value="ECO:0007669"/>
    <property type="project" value="TreeGrafter"/>
</dbReference>
<dbReference type="PANTHER" id="PTHR44267">
    <property type="entry name" value="WD REPEAT-CONTAINING PROTEIN 43"/>
    <property type="match status" value="1"/>
</dbReference>
<feature type="repeat" description="WD" evidence="4">
    <location>
        <begin position="143"/>
        <end position="184"/>
    </location>
</feature>
<dbReference type="Pfam" id="PF04003">
    <property type="entry name" value="Utp12"/>
    <property type="match status" value="1"/>
</dbReference>
<dbReference type="InterPro" id="IPR007148">
    <property type="entry name" value="SSU_processome_Utp12"/>
</dbReference>
<evidence type="ECO:0000256" key="5">
    <source>
        <dbReference type="SAM" id="MobiDB-lite"/>
    </source>
</evidence>
<evidence type="ECO:0000256" key="2">
    <source>
        <dbReference type="ARBA" id="ARBA00023242"/>
    </source>
</evidence>
<dbReference type="Pfam" id="PF00400">
    <property type="entry name" value="WD40"/>
    <property type="match status" value="2"/>
</dbReference>
<gene>
    <name evidence="7" type="ORF">SPPG_02548</name>
</gene>
<dbReference type="STRING" id="645134.A0A0L0HMK1"/>
<evidence type="ECO:0000256" key="3">
    <source>
        <dbReference type="ARBA" id="ARBA00038335"/>
    </source>
</evidence>
<reference evidence="7 8" key="1">
    <citation type="submission" date="2009-08" db="EMBL/GenBank/DDBJ databases">
        <title>The Genome Sequence of Spizellomyces punctatus strain DAOM BR117.</title>
        <authorList>
            <consortium name="The Broad Institute Genome Sequencing Platform"/>
            <person name="Russ C."/>
            <person name="Cuomo C."/>
            <person name="Shea T."/>
            <person name="Young S.K."/>
            <person name="Zeng Q."/>
            <person name="Koehrsen M."/>
            <person name="Haas B."/>
            <person name="Borodovsky M."/>
            <person name="Guigo R."/>
            <person name="Alvarado L."/>
            <person name="Berlin A."/>
            <person name="Bochicchio J."/>
            <person name="Borenstein D."/>
            <person name="Chapman S."/>
            <person name="Chen Z."/>
            <person name="Engels R."/>
            <person name="Freedman E."/>
            <person name="Gellesch M."/>
            <person name="Goldberg J."/>
            <person name="Griggs A."/>
            <person name="Gujja S."/>
            <person name="Heiman D."/>
            <person name="Hepburn T."/>
            <person name="Howarth C."/>
            <person name="Jen D."/>
            <person name="Larson L."/>
            <person name="Lewis B."/>
            <person name="Mehta T."/>
            <person name="Park D."/>
            <person name="Pearson M."/>
            <person name="Roberts A."/>
            <person name="Saif S."/>
            <person name="Shenoy N."/>
            <person name="Sisk P."/>
            <person name="Stolte C."/>
            <person name="Sykes S."/>
            <person name="Thomson T."/>
            <person name="Walk T."/>
            <person name="White J."/>
            <person name="Yandava C."/>
            <person name="Burger G."/>
            <person name="Gray M.W."/>
            <person name="Holland P.W.H."/>
            <person name="King N."/>
            <person name="Lang F.B.F."/>
            <person name="Roger A.J."/>
            <person name="Ruiz-Trillo I."/>
            <person name="Lander E."/>
            <person name="Nusbaum C."/>
        </authorList>
    </citation>
    <scope>NUCLEOTIDE SEQUENCE [LARGE SCALE GENOMIC DNA]</scope>
    <source>
        <strain evidence="7 8">DAOM BR117</strain>
    </source>
</reference>
<dbReference type="Gene3D" id="2.130.10.10">
    <property type="entry name" value="YVTN repeat-like/Quinoprotein amine dehydrogenase"/>
    <property type="match status" value="1"/>
</dbReference>
<feature type="region of interest" description="Disordered" evidence="5">
    <location>
        <begin position="620"/>
        <end position="680"/>
    </location>
</feature>
<dbReference type="VEuPathDB" id="FungiDB:SPPG_02548"/>
<name>A0A0L0HMK1_SPIPD</name>
<dbReference type="SUPFAM" id="SSF50978">
    <property type="entry name" value="WD40 repeat-like"/>
    <property type="match status" value="1"/>
</dbReference>
<evidence type="ECO:0000313" key="8">
    <source>
        <dbReference type="Proteomes" id="UP000053201"/>
    </source>
</evidence>
<dbReference type="GeneID" id="27686125"/>
<keyword evidence="8" id="KW-1185">Reference proteome</keyword>
<dbReference type="eggNOG" id="KOG4547">
    <property type="taxonomic scope" value="Eukaryota"/>
</dbReference>
<evidence type="ECO:0000256" key="4">
    <source>
        <dbReference type="PROSITE-ProRule" id="PRU00221"/>
    </source>
</evidence>
<dbReference type="InParanoid" id="A0A0L0HMK1"/>
<dbReference type="OrthoDB" id="30195at2759"/>
<dbReference type="GO" id="GO:0005730">
    <property type="term" value="C:nucleolus"/>
    <property type="evidence" value="ECO:0007669"/>
    <property type="project" value="TreeGrafter"/>
</dbReference>
<comment type="subcellular location">
    <subcellularLocation>
        <location evidence="1">Nucleus</location>
    </subcellularLocation>
</comment>
<dbReference type="PANTHER" id="PTHR44267:SF1">
    <property type="entry name" value="WD REPEAT-CONTAINING PROTEIN 43"/>
    <property type="match status" value="1"/>
</dbReference>
<dbReference type="InterPro" id="IPR052414">
    <property type="entry name" value="U3_snoRNA-assoc_WDR"/>
</dbReference>
<comment type="similarity">
    <text evidence="3">Belongs to the UTP5 family.</text>
</comment>
<dbReference type="RefSeq" id="XP_016610083.1">
    <property type="nucleotide sequence ID" value="XM_016750831.1"/>
</dbReference>
<protein>
    <recommendedName>
        <fullName evidence="6">Small-subunit processome Utp12 domain-containing protein</fullName>
    </recommendedName>
</protein>
<dbReference type="AlphaFoldDB" id="A0A0L0HMK1"/>
<dbReference type="PROSITE" id="PS50082">
    <property type="entry name" value="WD_REPEATS_2"/>
    <property type="match status" value="2"/>
</dbReference>
<accession>A0A0L0HMK1</accession>
<dbReference type="OMA" id="CEHAVNP"/>
<feature type="repeat" description="WD" evidence="4">
    <location>
        <begin position="225"/>
        <end position="258"/>
    </location>
</feature>
<dbReference type="InterPro" id="IPR001680">
    <property type="entry name" value="WD40_rpt"/>
</dbReference>
<keyword evidence="4" id="KW-0853">WD repeat</keyword>
<dbReference type="InterPro" id="IPR036322">
    <property type="entry name" value="WD40_repeat_dom_sf"/>
</dbReference>
<proteinExistence type="inferred from homology"/>
<feature type="domain" description="Small-subunit processome Utp12" evidence="6">
    <location>
        <begin position="492"/>
        <end position="595"/>
    </location>
</feature>
<evidence type="ECO:0000259" key="6">
    <source>
        <dbReference type="Pfam" id="PF04003"/>
    </source>
</evidence>
<dbReference type="InterPro" id="IPR015943">
    <property type="entry name" value="WD40/YVTN_repeat-like_dom_sf"/>
</dbReference>
<evidence type="ECO:0000313" key="7">
    <source>
        <dbReference type="EMBL" id="KND02044.1"/>
    </source>
</evidence>
<dbReference type="EMBL" id="KQ257453">
    <property type="protein sequence ID" value="KND02044.1"/>
    <property type="molecule type" value="Genomic_DNA"/>
</dbReference>